<keyword evidence="3 10" id="KW-0808">Transferase</keyword>
<dbReference type="PANTHER" id="PTHR11918:SF45">
    <property type="entry name" value="THREONYLCARBAMOYLADENOSINE TRNA METHYLTHIOTRANSFERASE"/>
    <property type="match status" value="1"/>
</dbReference>
<dbReference type="InterPro" id="IPR007197">
    <property type="entry name" value="rSAM"/>
</dbReference>
<evidence type="ECO:0000256" key="4">
    <source>
        <dbReference type="ARBA" id="ARBA00022691"/>
    </source>
</evidence>
<dbReference type="Gene3D" id="3.40.50.12160">
    <property type="entry name" value="Methylthiotransferase, N-terminal domain"/>
    <property type="match status" value="1"/>
</dbReference>
<dbReference type="InterPro" id="IPR006638">
    <property type="entry name" value="Elp3/MiaA/NifB-like_rSAM"/>
</dbReference>
<dbReference type="SFLD" id="SFLDG01082">
    <property type="entry name" value="B12-binding_domain_containing"/>
    <property type="match status" value="1"/>
</dbReference>
<sequence>MKVKIKTLGCKVNFVESLALEERLRKAGFEIADSDEEICDVFILNSCSVTNESDKKSRQALSRNRKINPDNYSVIMGCYSQVSKDELLENKNVNLVVGNKDKLDISYLMTLDKDKGEKVYDISKYREFEDLPLHGTGEKTRGFIKIEDGCDNFCSYCIIPYARGRVRSRSIESIKKEASSLGETAKEIVITGIEVASYGKDLKDATLIDAIEAVHAAAPNVRIRLSSLEISVITDDFLRRLKSISRFCDQFHLSLQSGSDNVLKAMNRKYNKETFKKKVDLIRSYYPSAGITTDIIVGFPGETEADHESTVQYLKDLKLSRIHIFPYSIRKGTKAADMEQVDGNIKIRRKNELEKLGEELQEEFKNSLLNKEEEVLIEERTKGFFTGYTRNYVKAEISCDEYPDLKLNSVINTMLVEEKGEKKWIVCSAK</sequence>
<dbReference type="InterPro" id="IPR005839">
    <property type="entry name" value="Methylthiotransferase"/>
</dbReference>
<evidence type="ECO:0000313" key="11">
    <source>
        <dbReference type="Proteomes" id="UP000245793"/>
    </source>
</evidence>
<dbReference type="InterPro" id="IPR038135">
    <property type="entry name" value="Methylthiotransferase_N_sf"/>
</dbReference>
<keyword evidence="11" id="KW-1185">Reference proteome</keyword>
<dbReference type="PROSITE" id="PS01278">
    <property type="entry name" value="MTTASE_RADICAL"/>
    <property type="match status" value="1"/>
</dbReference>
<keyword evidence="4" id="KW-0949">S-adenosyl-L-methionine</keyword>
<dbReference type="InterPro" id="IPR013848">
    <property type="entry name" value="Methylthiotransferase_N"/>
</dbReference>
<dbReference type="Pfam" id="PF00919">
    <property type="entry name" value="UPF0004"/>
    <property type="match status" value="1"/>
</dbReference>
<dbReference type="Proteomes" id="UP000245793">
    <property type="component" value="Unassembled WGS sequence"/>
</dbReference>
<dbReference type="GO" id="GO:0051539">
    <property type="term" value="F:4 iron, 4 sulfur cluster binding"/>
    <property type="evidence" value="ECO:0007669"/>
    <property type="project" value="UniProtKB-KW"/>
</dbReference>
<dbReference type="EMBL" id="QEKV01000007">
    <property type="protein sequence ID" value="PVY94052.1"/>
    <property type="molecule type" value="Genomic_DNA"/>
</dbReference>
<comment type="caution">
    <text evidence="10">The sequence shown here is derived from an EMBL/GenBank/DDBJ whole genome shotgun (WGS) entry which is preliminary data.</text>
</comment>
<dbReference type="GO" id="GO:0046872">
    <property type="term" value="F:metal ion binding"/>
    <property type="evidence" value="ECO:0007669"/>
    <property type="project" value="UniProtKB-KW"/>
</dbReference>
<name>A0A2U1E2J6_9FIRM</name>
<accession>A0A2U1E2J6</accession>
<keyword evidence="5" id="KW-0479">Metal-binding</keyword>
<evidence type="ECO:0000256" key="2">
    <source>
        <dbReference type="ARBA" id="ARBA00022485"/>
    </source>
</evidence>
<gene>
    <name evidence="10" type="ORF">C7381_10748</name>
</gene>
<dbReference type="Pfam" id="PF04055">
    <property type="entry name" value="Radical_SAM"/>
    <property type="match status" value="1"/>
</dbReference>
<evidence type="ECO:0000256" key="7">
    <source>
        <dbReference type="ARBA" id="ARBA00023014"/>
    </source>
</evidence>
<comment type="cofactor">
    <cofactor evidence="1">
        <name>[4Fe-4S] cluster</name>
        <dbReference type="ChEBI" id="CHEBI:49883"/>
    </cofactor>
</comment>
<protein>
    <submittedName>
        <fullName evidence="10">Threonylcarbamoyladenosine tRNA methylthiotransferase MtaB</fullName>
    </submittedName>
</protein>
<dbReference type="InterPro" id="IPR020612">
    <property type="entry name" value="Methylthiotransferase_CS"/>
</dbReference>
<dbReference type="SFLD" id="SFLDG01061">
    <property type="entry name" value="methylthiotransferase"/>
    <property type="match status" value="1"/>
</dbReference>
<reference evidence="10 11" key="1">
    <citation type="submission" date="2018-04" db="EMBL/GenBank/DDBJ databases">
        <title>Genomic Encyclopedia of Type Strains, Phase IV (KMG-IV): sequencing the most valuable type-strain genomes for metagenomic binning, comparative biology and taxonomic classification.</title>
        <authorList>
            <person name="Goeker M."/>
        </authorList>
    </citation>
    <scope>NUCLEOTIDE SEQUENCE [LARGE SCALE GENOMIC DNA]</scope>
    <source>
        <strain evidence="10 11">DSM 20705</strain>
    </source>
</reference>
<evidence type="ECO:0000259" key="9">
    <source>
        <dbReference type="PROSITE" id="PS51918"/>
    </source>
</evidence>
<dbReference type="PROSITE" id="PS51918">
    <property type="entry name" value="RADICAL_SAM"/>
    <property type="match status" value="1"/>
</dbReference>
<dbReference type="SFLD" id="SFLDS00029">
    <property type="entry name" value="Radical_SAM"/>
    <property type="match status" value="1"/>
</dbReference>
<dbReference type="NCBIfam" id="TIGR00089">
    <property type="entry name" value="MiaB/RimO family radical SAM methylthiotransferase"/>
    <property type="match status" value="1"/>
</dbReference>
<evidence type="ECO:0000256" key="1">
    <source>
        <dbReference type="ARBA" id="ARBA00001966"/>
    </source>
</evidence>
<dbReference type="SUPFAM" id="SSF102114">
    <property type="entry name" value="Radical SAM enzymes"/>
    <property type="match status" value="1"/>
</dbReference>
<proteinExistence type="predicted"/>
<feature type="domain" description="MTTase N-terminal" evidence="8">
    <location>
        <begin position="1"/>
        <end position="113"/>
    </location>
</feature>
<evidence type="ECO:0000313" key="10">
    <source>
        <dbReference type="EMBL" id="PVY94052.1"/>
    </source>
</evidence>
<evidence type="ECO:0000256" key="3">
    <source>
        <dbReference type="ARBA" id="ARBA00022679"/>
    </source>
</evidence>
<keyword evidence="6" id="KW-0408">Iron</keyword>
<dbReference type="PANTHER" id="PTHR11918">
    <property type="entry name" value="RADICAL SAM PROTEINS"/>
    <property type="match status" value="1"/>
</dbReference>
<feature type="domain" description="Radical SAM core" evidence="9">
    <location>
        <begin position="136"/>
        <end position="363"/>
    </location>
</feature>
<keyword evidence="2" id="KW-0004">4Fe-4S</keyword>
<dbReference type="SMART" id="SM00729">
    <property type="entry name" value="Elp3"/>
    <property type="match status" value="1"/>
</dbReference>
<dbReference type="InterPro" id="IPR058240">
    <property type="entry name" value="rSAM_sf"/>
</dbReference>
<dbReference type="RefSeq" id="WP_165803619.1">
    <property type="nucleotide sequence ID" value="NZ_QEKV01000007.1"/>
</dbReference>
<evidence type="ECO:0000256" key="5">
    <source>
        <dbReference type="ARBA" id="ARBA00022723"/>
    </source>
</evidence>
<keyword evidence="7" id="KW-0411">Iron-sulfur</keyword>
<dbReference type="GO" id="GO:0035598">
    <property type="term" value="F:tRNA (N(6)-L-threonylcarbamoyladenosine(37)-C(2))-methylthiotransferase activity"/>
    <property type="evidence" value="ECO:0007669"/>
    <property type="project" value="TreeGrafter"/>
</dbReference>
<dbReference type="InterPro" id="IPR006467">
    <property type="entry name" value="MiaB-like_bact"/>
</dbReference>
<dbReference type="PROSITE" id="PS51449">
    <property type="entry name" value="MTTASE_N"/>
    <property type="match status" value="1"/>
</dbReference>
<dbReference type="NCBIfam" id="TIGR01579">
    <property type="entry name" value="MiaB-like-C"/>
    <property type="match status" value="1"/>
</dbReference>
<evidence type="ECO:0000259" key="8">
    <source>
        <dbReference type="PROSITE" id="PS51449"/>
    </source>
</evidence>
<dbReference type="InterPro" id="IPR023404">
    <property type="entry name" value="rSAM_horseshoe"/>
</dbReference>
<dbReference type="CDD" id="cd01335">
    <property type="entry name" value="Radical_SAM"/>
    <property type="match status" value="1"/>
</dbReference>
<dbReference type="Gene3D" id="3.80.30.20">
    <property type="entry name" value="tm_1862 like domain"/>
    <property type="match status" value="1"/>
</dbReference>
<organism evidence="10 11">
    <name type="scientific">Ezakiella coagulans</name>
    <dbReference type="NCBI Taxonomy" id="46507"/>
    <lineage>
        <taxon>Bacteria</taxon>
        <taxon>Bacillati</taxon>
        <taxon>Bacillota</taxon>
        <taxon>Tissierellia</taxon>
        <taxon>Ezakiella</taxon>
    </lineage>
</organism>
<evidence type="ECO:0000256" key="6">
    <source>
        <dbReference type="ARBA" id="ARBA00023004"/>
    </source>
</evidence>
<dbReference type="AlphaFoldDB" id="A0A2U1E2J6"/>